<protein>
    <submittedName>
        <fullName evidence="4">DUF814-domain-containing protein</fullName>
    </submittedName>
</protein>
<dbReference type="RefSeq" id="XP_025364312.1">
    <property type="nucleotide sequence ID" value="XM_025504312.1"/>
</dbReference>
<dbReference type="OrthoDB" id="200398at2759"/>
<accession>A0A316UWL7</accession>
<dbReference type="GeneID" id="37026135"/>
<sequence>MVLFFESRALDPPVTIYMGIDKFENEDLLKYAFEEDVWFHVDKLSSAHVYLRMPQGMTWEAIPAALLEDLGQLTKANSIQGNKEKNTQIIYTPAANVMKRGDFATGTVSFHSQHKVKRYLVKERENAIVNRLNKTKKTVQVDHEAVRQDRERQKGREKKAKATEERNARLAEERQRDADRKARDYSSCKWPRLLASYRNVHSAHSSLAPSLLTQCIRARQLRRARQPSGTRRIVQREPRRKLRRPEIRRQMMRKTRVMRVTIAQDHSCSD</sequence>
<evidence type="ECO:0000256" key="2">
    <source>
        <dbReference type="SAM" id="MobiDB-lite"/>
    </source>
</evidence>
<organism evidence="4 5">
    <name type="scientific">Jaminaea rosea</name>
    <dbReference type="NCBI Taxonomy" id="1569628"/>
    <lineage>
        <taxon>Eukaryota</taxon>
        <taxon>Fungi</taxon>
        <taxon>Dikarya</taxon>
        <taxon>Basidiomycota</taxon>
        <taxon>Ustilaginomycotina</taxon>
        <taxon>Exobasidiomycetes</taxon>
        <taxon>Microstromatales</taxon>
        <taxon>Microstromatales incertae sedis</taxon>
        <taxon>Jaminaea</taxon>
    </lineage>
</organism>
<evidence type="ECO:0000313" key="4">
    <source>
        <dbReference type="EMBL" id="PWN29700.1"/>
    </source>
</evidence>
<evidence type="ECO:0000256" key="1">
    <source>
        <dbReference type="ARBA" id="ARBA00008998"/>
    </source>
</evidence>
<reference evidence="4 5" key="1">
    <citation type="journal article" date="2018" name="Mol. Biol. Evol.">
        <title>Broad Genomic Sampling Reveals a Smut Pathogenic Ancestry of the Fungal Clade Ustilaginomycotina.</title>
        <authorList>
            <person name="Kijpornyongpan T."/>
            <person name="Mondo S.J."/>
            <person name="Barry K."/>
            <person name="Sandor L."/>
            <person name="Lee J."/>
            <person name="Lipzen A."/>
            <person name="Pangilinan J."/>
            <person name="LaButti K."/>
            <person name="Hainaut M."/>
            <person name="Henrissat B."/>
            <person name="Grigoriev I.V."/>
            <person name="Spatafora J.W."/>
            <person name="Aime M.C."/>
        </authorList>
    </citation>
    <scope>NUCLEOTIDE SEQUENCE [LARGE SCALE GENOMIC DNA]</scope>
    <source>
        <strain evidence="4 5">MCA 5214</strain>
    </source>
</reference>
<proteinExistence type="inferred from homology"/>
<evidence type="ECO:0000259" key="3">
    <source>
        <dbReference type="Pfam" id="PF05670"/>
    </source>
</evidence>
<dbReference type="InterPro" id="IPR039730">
    <property type="entry name" value="Jlp2/Ccd25"/>
</dbReference>
<dbReference type="PANTHER" id="PTHR13049">
    <property type="entry name" value="DUF814-RELATED"/>
    <property type="match status" value="1"/>
</dbReference>
<dbReference type="Pfam" id="PF05670">
    <property type="entry name" value="NFACT-R_1"/>
    <property type="match status" value="1"/>
</dbReference>
<evidence type="ECO:0000313" key="5">
    <source>
        <dbReference type="Proteomes" id="UP000245884"/>
    </source>
</evidence>
<dbReference type="AlphaFoldDB" id="A0A316UWL7"/>
<name>A0A316UWL7_9BASI</name>
<dbReference type="EMBL" id="KZ819663">
    <property type="protein sequence ID" value="PWN29700.1"/>
    <property type="molecule type" value="Genomic_DNA"/>
</dbReference>
<feature type="region of interest" description="Disordered" evidence="2">
    <location>
        <begin position="139"/>
        <end position="182"/>
    </location>
</feature>
<gene>
    <name evidence="4" type="ORF">BDZ90DRAFT_217303</name>
</gene>
<keyword evidence="5" id="KW-1185">Reference proteome</keyword>
<comment type="similarity">
    <text evidence="1">Belongs to the CCDC25 family.</text>
</comment>
<feature type="domain" description="NFACT RNA-binding" evidence="3">
    <location>
        <begin position="1"/>
        <end position="111"/>
    </location>
</feature>
<dbReference type="Proteomes" id="UP000245884">
    <property type="component" value="Unassembled WGS sequence"/>
</dbReference>
<dbReference type="InterPro" id="IPR008532">
    <property type="entry name" value="NFACT_RNA-bd"/>
</dbReference>
<dbReference type="STRING" id="1569628.A0A316UWL7"/>
<dbReference type="PANTHER" id="PTHR13049:SF2">
    <property type="entry name" value="COILED-COIL DOMAIN-CONTAINING PROTEIN 25"/>
    <property type="match status" value="1"/>
</dbReference>